<dbReference type="GO" id="GO:0032133">
    <property type="term" value="C:chromosome passenger complex"/>
    <property type="evidence" value="ECO:0007669"/>
    <property type="project" value="TreeGrafter"/>
</dbReference>
<dbReference type="PANTHER" id="PTHR16040">
    <property type="entry name" value="AUSTRALIN, ISOFORM A-RELATED"/>
    <property type="match status" value="1"/>
</dbReference>
<feature type="region of interest" description="Disordered" evidence="10">
    <location>
        <begin position="1"/>
        <end position="27"/>
    </location>
</feature>
<keyword evidence="4" id="KW-0158">Chromosome</keyword>
<dbReference type="PANTHER" id="PTHR16040:SF5">
    <property type="entry name" value="BOREALIN-2-RELATED"/>
    <property type="match status" value="1"/>
</dbReference>
<keyword evidence="7" id="KW-0539">Nucleus</keyword>
<evidence type="ECO:0000256" key="7">
    <source>
        <dbReference type="ARBA" id="ARBA00023242"/>
    </source>
</evidence>
<evidence type="ECO:0000256" key="8">
    <source>
        <dbReference type="ARBA" id="ARBA00023306"/>
    </source>
</evidence>
<comment type="similarity">
    <text evidence="3">Belongs to the borealin family.</text>
</comment>
<evidence type="ECO:0000256" key="4">
    <source>
        <dbReference type="ARBA" id="ARBA00022454"/>
    </source>
</evidence>
<dbReference type="GO" id="GO:0000775">
    <property type="term" value="C:chromosome, centromeric region"/>
    <property type="evidence" value="ECO:0007669"/>
    <property type="project" value="UniProtKB-SubCell"/>
</dbReference>
<keyword evidence="8" id="KW-0131">Cell cycle</keyword>
<accession>A0AAV7ARV9</accession>
<evidence type="ECO:0000256" key="9">
    <source>
        <dbReference type="ARBA" id="ARBA00023328"/>
    </source>
</evidence>
<evidence type="ECO:0000313" key="12">
    <source>
        <dbReference type="EMBL" id="KAG8562727.1"/>
    </source>
</evidence>
<sequence length="168" mass="19284">MPPKRNRKKLGSRAEGSGDSGLGLVDPLQEQKNEKIRLFMQDFIQQKKERMGEVKKELEVLTMLPDQILEVELLKMPMSIRQMKVGEYYKLMEMNKAESTPVVKVDNLDEEVKLVRKNSKKVKVTTSVEYHDHVASKVMSTTQKNRTIQKVQNSKSLVVGLTKQKPTL</sequence>
<feature type="domain" description="Borealin N-terminal" evidence="11">
    <location>
        <begin position="35"/>
        <end position="90"/>
    </location>
</feature>
<evidence type="ECO:0000256" key="3">
    <source>
        <dbReference type="ARBA" id="ARBA00009914"/>
    </source>
</evidence>
<evidence type="ECO:0000256" key="2">
    <source>
        <dbReference type="ARBA" id="ARBA00004584"/>
    </source>
</evidence>
<comment type="caution">
    <text evidence="12">The sequence shown here is derived from an EMBL/GenBank/DDBJ whole genome shotgun (WGS) entry which is preliminary data.</text>
</comment>
<name>A0AAV7ARV9_ENGPU</name>
<dbReference type="GO" id="GO:0051301">
    <property type="term" value="P:cell division"/>
    <property type="evidence" value="ECO:0007669"/>
    <property type="project" value="UniProtKB-KW"/>
</dbReference>
<dbReference type="GO" id="GO:0005634">
    <property type="term" value="C:nucleus"/>
    <property type="evidence" value="ECO:0007669"/>
    <property type="project" value="UniProtKB-SubCell"/>
</dbReference>
<dbReference type="EMBL" id="WNYA01000007">
    <property type="protein sequence ID" value="KAG8562727.1"/>
    <property type="molecule type" value="Genomic_DNA"/>
</dbReference>
<organism evidence="12 13">
    <name type="scientific">Engystomops pustulosus</name>
    <name type="common">Tungara frog</name>
    <name type="synonym">Physalaemus pustulosus</name>
    <dbReference type="NCBI Taxonomy" id="76066"/>
    <lineage>
        <taxon>Eukaryota</taxon>
        <taxon>Metazoa</taxon>
        <taxon>Chordata</taxon>
        <taxon>Craniata</taxon>
        <taxon>Vertebrata</taxon>
        <taxon>Euteleostomi</taxon>
        <taxon>Amphibia</taxon>
        <taxon>Batrachia</taxon>
        <taxon>Anura</taxon>
        <taxon>Neobatrachia</taxon>
        <taxon>Hyloidea</taxon>
        <taxon>Leptodactylidae</taxon>
        <taxon>Leiuperinae</taxon>
        <taxon>Engystomops</taxon>
    </lineage>
</organism>
<dbReference type="InterPro" id="IPR018851">
    <property type="entry name" value="Borealin_N"/>
</dbReference>
<dbReference type="GO" id="GO:0051233">
    <property type="term" value="C:spindle midzone"/>
    <property type="evidence" value="ECO:0007669"/>
    <property type="project" value="TreeGrafter"/>
</dbReference>
<feature type="compositionally biased region" description="Basic residues" evidence="10">
    <location>
        <begin position="1"/>
        <end position="11"/>
    </location>
</feature>
<dbReference type="Pfam" id="PF10444">
    <property type="entry name" value="Nbl1_Borealin_N"/>
    <property type="match status" value="1"/>
</dbReference>
<evidence type="ECO:0000256" key="10">
    <source>
        <dbReference type="SAM" id="MobiDB-lite"/>
    </source>
</evidence>
<keyword evidence="13" id="KW-1185">Reference proteome</keyword>
<keyword evidence="5" id="KW-0132">Cell division</keyword>
<proteinExistence type="inferred from homology"/>
<keyword evidence="9" id="KW-0137">Centromere</keyword>
<evidence type="ECO:0000313" key="13">
    <source>
        <dbReference type="Proteomes" id="UP000824782"/>
    </source>
</evidence>
<evidence type="ECO:0000256" key="6">
    <source>
        <dbReference type="ARBA" id="ARBA00022776"/>
    </source>
</evidence>
<dbReference type="InterPro" id="IPR018867">
    <property type="entry name" value="Cell_div_borealin"/>
</dbReference>
<reference evidence="12" key="1">
    <citation type="thesis" date="2020" institute="ProQuest LLC" country="789 East Eisenhower Parkway, Ann Arbor, MI, USA">
        <title>Comparative Genomics and Chromosome Evolution.</title>
        <authorList>
            <person name="Mudd A.B."/>
        </authorList>
    </citation>
    <scope>NUCLEOTIDE SEQUENCE</scope>
    <source>
        <strain evidence="12">237g6f4</strain>
        <tissue evidence="12">Blood</tissue>
    </source>
</reference>
<keyword evidence="6" id="KW-0498">Mitosis</keyword>
<dbReference type="Proteomes" id="UP000824782">
    <property type="component" value="Unassembled WGS sequence"/>
</dbReference>
<evidence type="ECO:0000256" key="1">
    <source>
        <dbReference type="ARBA" id="ARBA00004123"/>
    </source>
</evidence>
<evidence type="ECO:0000256" key="5">
    <source>
        <dbReference type="ARBA" id="ARBA00022618"/>
    </source>
</evidence>
<protein>
    <recommendedName>
        <fullName evidence="11">Borealin N-terminal domain-containing protein</fullName>
    </recommendedName>
</protein>
<gene>
    <name evidence="12" type="ORF">GDO81_015786</name>
</gene>
<comment type="subcellular location">
    <subcellularLocation>
        <location evidence="2">Chromosome</location>
        <location evidence="2">Centromere</location>
    </subcellularLocation>
    <subcellularLocation>
        <location evidence="1">Nucleus</location>
    </subcellularLocation>
</comment>
<dbReference type="AlphaFoldDB" id="A0AAV7ARV9"/>
<dbReference type="Gene3D" id="6.10.250.1900">
    <property type="match status" value="1"/>
</dbReference>
<dbReference type="GO" id="GO:0000070">
    <property type="term" value="P:mitotic sister chromatid segregation"/>
    <property type="evidence" value="ECO:0007669"/>
    <property type="project" value="TreeGrafter"/>
</dbReference>
<evidence type="ECO:0000259" key="11">
    <source>
        <dbReference type="Pfam" id="PF10444"/>
    </source>
</evidence>